<feature type="region of interest" description="Disordered" evidence="1">
    <location>
        <begin position="1"/>
        <end position="22"/>
    </location>
</feature>
<name>A0A9W9CZZ6_9PEZI</name>
<comment type="caution">
    <text evidence="2">The sequence shown here is derived from an EMBL/GenBank/DDBJ whole genome shotgun (WGS) entry which is preliminary data.</text>
</comment>
<feature type="compositionally biased region" description="Polar residues" evidence="1">
    <location>
        <begin position="387"/>
        <end position="403"/>
    </location>
</feature>
<feature type="compositionally biased region" description="Polar residues" evidence="1">
    <location>
        <begin position="456"/>
        <end position="473"/>
    </location>
</feature>
<protein>
    <submittedName>
        <fullName evidence="2">Uncharacterized protein</fullName>
    </submittedName>
</protein>
<reference evidence="2" key="1">
    <citation type="submission" date="2022-10" db="EMBL/GenBank/DDBJ databases">
        <title>Tapping the CABI collections for fungal endophytes: first genome assemblies for Collariella, Neodidymelliopsis, Ascochyta clinopodiicola, Didymella pomorum, Didymosphaeria variabile, Neocosmospora piperis and Neocucurbitaria cava.</title>
        <authorList>
            <person name="Hill R."/>
        </authorList>
    </citation>
    <scope>NUCLEOTIDE SEQUENCE</scope>
    <source>
        <strain evidence="2">IMI 355082</strain>
    </source>
</reference>
<organism evidence="2 3">
    <name type="scientific">Gnomoniopsis smithogilvyi</name>
    <dbReference type="NCBI Taxonomy" id="1191159"/>
    <lineage>
        <taxon>Eukaryota</taxon>
        <taxon>Fungi</taxon>
        <taxon>Dikarya</taxon>
        <taxon>Ascomycota</taxon>
        <taxon>Pezizomycotina</taxon>
        <taxon>Sordariomycetes</taxon>
        <taxon>Sordariomycetidae</taxon>
        <taxon>Diaporthales</taxon>
        <taxon>Gnomoniaceae</taxon>
        <taxon>Gnomoniopsis</taxon>
    </lineage>
</organism>
<dbReference type="Proteomes" id="UP001140453">
    <property type="component" value="Unassembled WGS sequence"/>
</dbReference>
<evidence type="ECO:0000313" key="2">
    <source>
        <dbReference type="EMBL" id="KAJ4395957.1"/>
    </source>
</evidence>
<feature type="region of interest" description="Disordered" evidence="1">
    <location>
        <begin position="575"/>
        <end position="595"/>
    </location>
</feature>
<feature type="compositionally biased region" description="Basic and acidic residues" evidence="1">
    <location>
        <begin position="434"/>
        <end position="443"/>
    </location>
</feature>
<accession>A0A9W9CZZ6</accession>
<feature type="compositionally biased region" description="Polar residues" evidence="1">
    <location>
        <begin position="123"/>
        <end position="172"/>
    </location>
</feature>
<proteinExistence type="predicted"/>
<sequence>MQTTSPPGATDDGATPSIAARDLDDRLVSDLLETTAETDVNSRDSTVGIPAQTRPFSRSHAMTAVPSSDASNMVPSPHKLQDIGAHAPSIPHKSSKRNLHSFIRDRSIASPGESEDRLVRPMPTSQSVSSHFTNRTNRRLTQFSSSVSGNTGSVRYNGNSPIRKGNNSPRTISHSVTSVLASSEGFARTAADRSGASGPLKPSRSRTKNFFTKFADVLTEQFTTKGSRKCDRSTDPTGSMTTSRETTTHEIAQGQSLNRLSLNATSLVIQDAANVVSITTAGDAELSQAEAQLTTNITKTGLSTVRKRLTKVDEIDFQNGQLLEDPFSESSSGQHTTEFEARLKSRQGTRSGPAPTDPFQAEKILETSVDAMLTTPPIGCSTPRLPTFSSTQCETPTHGSRASSHAADLITFSPGVPSVDREPRRKKPAQRGIPRPEDHPNHDSRKRVFRGRANSRPANSATSDSTRLSSYPPGSTIRHVPRSMGRLIEAPKLTKSTVESTRTLPLGRKKHPSPSKGQLELFGKYMDNNLALGVFKDADELGMSFNSPHPGVRTLSPRDTNQLMRDMAASGVDLRTGYTTDGKHTGLPKSRSRIPQPVRQLSRSRTDSAFARDFIPINRGDSTMGDELQWDASEYKIGHRCNHCGSTNKIV</sequence>
<dbReference type="OrthoDB" id="4207421at2759"/>
<feature type="compositionally biased region" description="Polar residues" evidence="1">
    <location>
        <begin position="35"/>
        <end position="45"/>
    </location>
</feature>
<feature type="region of interest" description="Disordered" evidence="1">
    <location>
        <begin position="375"/>
        <end position="515"/>
    </location>
</feature>
<gene>
    <name evidence="2" type="ORF">N0V93_000173</name>
</gene>
<keyword evidence="3" id="KW-1185">Reference proteome</keyword>
<feature type="region of interest" description="Disordered" evidence="1">
    <location>
        <begin position="227"/>
        <end position="248"/>
    </location>
</feature>
<evidence type="ECO:0000256" key="1">
    <source>
        <dbReference type="SAM" id="MobiDB-lite"/>
    </source>
</evidence>
<feature type="compositionally biased region" description="Polar residues" evidence="1">
    <location>
        <begin position="494"/>
        <end position="503"/>
    </location>
</feature>
<evidence type="ECO:0000313" key="3">
    <source>
        <dbReference type="Proteomes" id="UP001140453"/>
    </source>
</evidence>
<feature type="region of interest" description="Disordered" evidence="1">
    <location>
        <begin position="106"/>
        <end position="172"/>
    </location>
</feature>
<feature type="compositionally biased region" description="Polar residues" evidence="1">
    <location>
        <begin position="65"/>
        <end position="74"/>
    </location>
</feature>
<feature type="region of interest" description="Disordered" evidence="1">
    <location>
        <begin position="34"/>
        <end position="76"/>
    </location>
</feature>
<dbReference type="AlphaFoldDB" id="A0A9W9CZZ6"/>
<dbReference type="EMBL" id="JAPEVB010000001">
    <property type="protein sequence ID" value="KAJ4395957.1"/>
    <property type="molecule type" value="Genomic_DNA"/>
</dbReference>
<feature type="region of interest" description="Disordered" evidence="1">
    <location>
        <begin position="323"/>
        <end position="359"/>
    </location>
</feature>